<accession>A0A9D2WR22</accession>
<protein>
    <submittedName>
        <fullName evidence="1">CRISPR system Cascade subunit CasC</fullName>
    </submittedName>
</protein>
<evidence type="ECO:0000313" key="1">
    <source>
        <dbReference type="EMBL" id="KAF1085550.1"/>
    </source>
</evidence>
<dbReference type="RefSeq" id="WP_161822000.1">
    <property type="nucleotide sequence ID" value="NZ_LSRS01000003.1"/>
</dbReference>
<dbReference type="EMBL" id="LSRS01000003">
    <property type="protein sequence ID" value="KAF1085550.1"/>
    <property type="molecule type" value="Genomic_DNA"/>
</dbReference>
<comment type="caution">
    <text evidence="1">The sequence shown here is derived from an EMBL/GenBank/DDBJ whole genome shotgun (WGS) entry which is preliminary data.</text>
</comment>
<dbReference type="OrthoDB" id="6063at2"/>
<dbReference type="Proteomes" id="UP000798488">
    <property type="component" value="Unassembled WGS sequence"/>
</dbReference>
<sequence length="353" mass="38846">MEKTFVDFHVIQTVPPSCVNRDDTGSPKTAVYGGVRRARVSSQSWKRAMRMMFRENFDESELGVRTKKIIDLVAQCIRVQDDSKTEEEALSLAEKVINTAGVSTKDKAAKALFFMSTKQAQNLAELILRDGAPNKKDAQLALNKNHGIDVALFGRMVADEPALNTDASSQVAHSISTHRVDNEYDYYTAMDDMSPEDSAGAGMIGTVEFNSATLYRYATVAAHELFKQLSEEPAALARTIKEFARAFVTSMPTGKQNTFANRTLPDAVMVSIRKDQPLNLVGAFEEPVQNEGGFANQSVSKLAAYAMNTHGSFSCPPEKAYAVGENMAKLTGAENVSFKELLDELEKDMLVRF</sequence>
<dbReference type="NCBIfam" id="TIGR01869">
    <property type="entry name" value="casC_Cse4"/>
    <property type="match status" value="1"/>
</dbReference>
<name>A0A9D2WR22_9FIRM</name>
<evidence type="ECO:0000313" key="2">
    <source>
        <dbReference type="Proteomes" id="UP000798488"/>
    </source>
</evidence>
<proteinExistence type="predicted"/>
<dbReference type="Pfam" id="PF09344">
    <property type="entry name" value="Cas_CT1975"/>
    <property type="match status" value="1"/>
</dbReference>
<dbReference type="AlphaFoldDB" id="A0A9D2WR22"/>
<organism evidence="1 2">
    <name type="scientific">Sporotomaculum syntrophicum</name>
    <dbReference type="NCBI Taxonomy" id="182264"/>
    <lineage>
        <taxon>Bacteria</taxon>
        <taxon>Bacillati</taxon>
        <taxon>Bacillota</taxon>
        <taxon>Clostridia</taxon>
        <taxon>Eubacteriales</taxon>
        <taxon>Desulfallaceae</taxon>
        <taxon>Sporotomaculum</taxon>
    </lineage>
</organism>
<keyword evidence="2" id="KW-1185">Reference proteome</keyword>
<reference evidence="1" key="1">
    <citation type="submission" date="2016-02" db="EMBL/GenBank/DDBJ databases">
        <title>Draft Genome Sequence of Sporotomaculum syntrophicum Strain FB, a Syntrophic Benzoate Degrader.</title>
        <authorList>
            <person name="Nobu M.K."/>
            <person name="Narihiro T."/>
            <person name="Qiu Y.-L."/>
            <person name="Ohashi A."/>
            <person name="Liu W.-T."/>
            <person name="Yuji S."/>
        </authorList>
    </citation>
    <scope>NUCLEOTIDE SEQUENCE</scope>
    <source>
        <strain evidence="1">FB</strain>
    </source>
</reference>
<gene>
    <name evidence="1" type="primary">casC</name>
    <name evidence="1" type="ORF">SPSYN_01693</name>
</gene>
<dbReference type="InterPro" id="IPR010148">
    <property type="entry name" value="CRISPR-assoc_prot_CT1975"/>
</dbReference>